<dbReference type="GeneID" id="61296731"/>
<feature type="transmembrane region" description="Helical" evidence="1">
    <location>
        <begin position="12"/>
        <end position="30"/>
    </location>
</feature>
<protein>
    <submittedName>
        <fullName evidence="4">RNA-binding protein</fullName>
    </submittedName>
</protein>
<evidence type="ECO:0000259" key="2">
    <source>
        <dbReference type="PROSITE" id="PS50102"/>
    </source>
</evidence>
<keyword evidence="1" id="KW-1133">Transmembrane helix</keyword>
<dbReference type="AlphaFoldDB" id="A0A090ICI7"/>
<dbReference type="PROSITE" id="PS50102">
    <property type="entry name" value="RRM"/>
    <property type="match status" value="1"/>
</dbReference>
<dbReference type="EMBL" id="FPLJ01000063">
    <property type="protein sequence ID" value="SGY94998.1"/>
    <property type="molecule type" value="Genomic_DNA"/>
</dbReference>
<dbReference type="SUPFAM" id="SSF54928">
    <property type="entry name" value="RNA-binding domain, RBD"/>
    <property type="match status" value="1"/>
</dbReference>
<proteinExistence type="predicted"/>
<evidence type="ECO:0000313" key="4">
    <source>
        <dbReference type="EMBL" id="SGZ06630.1"/>
    </source>
</evidence>
<dbReference type="Proteomes" id="UP000183794">
    <property type="component" value="Unassembled WGS sequence"/>
</dbReference>
<dbReference type="HOGENOM" id="CLU_110278_0_0_6"/>
<name>A0A090ICI7_9GAMM</name>
<dbReference type="Proteomes" id="UP000182660">
    <property type="component" value="Unassembled WGS sequence"/>
</dbReference>
<evidence type="ECO:0000256" key="1">
    <source>
        <dbReference type="SAM" id="Phobius"/>
    </source>
</evidence>
<feature type="domain" description="RRM" evidence="2">
    <location>
        <begin position="67"/>
        <end position="144"/>
    </location>
</feature>
<dbReference type="PANTHER" id="PTHR15241:SF304">
    <property type="entry name" value="RRM DOMAIN-CONTAINING PROTEIN"/>
    <property type="match status" value="1"/>
</dbReference>
<dbReference type="GO" id="GO:0003723">
    <property type="term" value="F:RNA binding"/>
    <property type="evidence" value="ECO:0007669"/>
    <property type="project" value="InterPro"/>
</dbReference>
<reference evidence="4 6" key="1">
    <citation type="submission" date="2016-11" db="EMBL/GenBank/DDBJ databases">
        <authorList>
            <person name="Jaros S."/>
            <person name="Januszkiewicz K."/>
            <person name="Wedrychowicz H."/>
        </authorList>
    </citation>
    <scope>NUCLEOTIDE SEQUENCE [LARGE SCALE GENOMIC DNA]</scope>
    <source>
        <strain evidence="4">NVI 5450</strain>
    </source>
</reference>
<keyword evidence="1" id="KW-0472">Membrane</keyword>
<accession>A0A090ICI7</accession>
<dbReference type="InterPro" id="IPR000504">
    <property type="entry name" value="RRM_dom"/>
</dbReference>
<dbReference type="STRING" id="80854.MVIS_0283"/>
<evidence type="ECO:0000313" key="6">
    <source>
        <dbReference type="Proteomes" id="UP000183794"/>
    </source>
</evidence>
<organism evidence="4 6">
    <name type="scientific">Moritella viscosa</name>
    <dbReference type="NCBI Taxonomy" id="80854"/>
    <lineage>
        <taxon>Bacteria</taxon>
        <taxon>Pseudomonadati</taxon>
        <taxon>Pseudomonadota</taxon>
        <taxon>Gammaproteobacteria</taxon>
        <taxon>Alteromonadales</taxon>
        <taxon>Moritellaceae</taxon>
        <taxon>Moritella</taxon>
    </lineage>
</organism>
<reference evidence="3 5" key="2">
    <citation type="submission" date="2016-11" db="EMBL/GenBank/DDBJ databases">
        <authorList>
            <person name="Klemetsen T."/>
        </authorList>
    </citation>
    <scope>NUCLEOTIDE SEQUENCE [LARGE SCALE GENOMIC DNA]</scope>
    <source>
        <strain evidence="3">MT 2528</strain>
    </source>
</reference>
<dbReference type="RefSeq" id="WP_045108763.1">
    <property type="nucleotide sequence ID" value="NZ_CAWQZC010000035.1"/>
</dbReference>
<dbReference type="InterPro" id="IPR012677">
    <property type="entry name" value="Nucleotide-bd_a/b_plait_sf"/>
</dbReference>
<dbReference type="SMART" id="SM00360">
    <property type="entry name" value="RRM"/>
    <property type="match status" value="1"/>
</dbReference>
<evidence type="ECO:0000313" key="5">
    <source>
        <dbReference type="Proteomes" id="UP000182660"/>
    </source>
</evidence>
<sequence>MGFSTLSNATRASVISVAIAAIGFAALSFIGNTIPAPIAFAIGAIITGITIKFSTPSSSSSAAVETTTLYVGNLPYRANETSVRTLFAEHGQVLSVRLMKDKHTGKRRGFGFVEMPEADAKEAIQSLNDAEYQQRTLKVREANERTVHSAE</sequence>
<dbReference type="Pfam" id="PF00076">
    <property type="entry name" value="RRM_1"/>
    <property type="match status" value="1"/>
</dbReference>
<dbReference type="PATRIC" id="fig|80854.5.peg.294"/>
<dbReference type="EMBL" id="FPLD01000081">
    <property type="protein sequence ID" value="SGZ06630.1"/>
    <property type="molecule type" value="Genomic_DNA"/>
</dbReference>
<dbReference type="InterPro" id="IPR035979">
    <property type="entry name" value="RBD_domain_sf"/>
</dbReference>
<dbReference type="OrthoDB" id="9798855at2"/>
<dbReference type="KEGG" id="mvs:MVIS_0283"/>
<keyword evidence="1" id="KW-0812">Transmembrane</keyword>
<dbReference type="PANTHER" id="PTHR15241">
    <property type="entry name" value="TRANSFORMER-2-RELATED"/>
    <property type="match status" value="1"/>
</dbReference>
<evidence type="ECO:0000313" key="3">
    <source>
        <dbReference type="EMBL" id="SGY94998.1"/>
    </source>
</evidence>
<dbReference type="Gene3D" id="3.30.70.330">
    <property type="match status" value="1"/>
</dbReference>
<keyword evidence="5" id="KW-1185">Reference proteome</keyword>
<gene>
    <name evidence="3" type="ORF">MT2528_2895</name>
    <name evidence="4" type="ORF">NVI5450_3089</name>
</gene>